<proteinExistence type="predicted"/>
<dbReference type="InterPro" id="IPR036890">
    <property type="entry name" value="HATPase_C_sf"/>
</dbReference>
<comment type="catalytic activity">
    <reaction evidence="1">
        <text>ATP + protein L-histidine = ADP + protein N-phospho-L-histidine.</text>
        <dbReference type="EC" id="2.7.13.3"/>
    </reaction>
</comment>
<feature type="domain" description="Histidine kinase" evidence="9">
    <location>
        <begin position="64"/>
        <end position="279"/>
    </location>
</feature>
<dbReference type="Gene3D" id="3.30.565.10">
    <property type="entry name" value="Histidine kinase-like ATPase, C-terminal domain"/>
    <property type="match status" value="1"/>
</dbReference>
<dbReference type="GO" id="GO:0007234">
    <property type="term" value="P:osmosensory signaling via phosphorelay pathway"/>
    <property type="evidence" value="ECO:0007669"/>
    <property type="project" value="TreeGrafter"/>
</dbReference>
<dbReference type="PROSITE" id="PS50109">
    <property type="entry name" value="HIS_KIN"/>
    <property type="match status" value="1"/>
</dbReference>
<dbReference type="InterPro" id="IPR003594">
    <property type="entry name" value="HATPase_dom"/>
</dbReference>
<feature type="region of interest" description="Disordered" evidence="8">
    <location>
        <begin position="303"/>
        <end position="330"/>
    </location>
</feature>
<dbReference type="GO" id="GO:0000156">
    <property type="term" value="F:phosphorelay response regulator activity"/>
    <property type="evidence" value="ECO:0007669"/>
    <property type="project" value="TreeGrafter"/>
</dbReference>
<evidence type="ECO:0000256" key="8">
    <source>
        <dbReference type="SAM" id="MobiDB-lite"/>
    </source>
</evidence>
<evidence type="ECO:0000256" key="3">
    <source>
        <dbReference type="ARBA" id="ARBA00022679"/>
    </source>
</evidence>
<dbReference type="InterPro" id="IPR036097">
    <property type="entry name" value="HisK_dim/P_sf"/>
</dbReference>
<dbReference type="CDD" id="cd00082">
    <property type="entry name" value="HisKA"/>
    <property type="match status" value="1"/>
</dbReference>
<reference evidence="10 11" key="1">
    <citation type="submission" date="2019-08" db="EMBL/GenBank/DDBJ databases">
        <authorList>
            <person name="Dhanesh K."/>
            <person name="Kumar G."/>
            <person name="Sasikala C."/>
            <person name="Venkata Ramana C."/>
        </authorList>
    </citation>
    <scope>NUCLEOTIDE SEQUENCE [LARGE SCALE GENOMIC DNA]</scope>
    <source>
        <strain evidence="10 11">JC645</strain>
    </source>
</reference>
<evidence type="ECO:0000259" key="9">
    <source>
        <dbReference type="PROSITE" id="PS50109"/>
    </source>
</evidence>
<keyword evidence="3" id="KW-0808">Transferase</keyword>
<dbReference type="PANTHER" id="PTHR42878:SF7">
    <property type="entry name" value="SENSOR HISTIDINE KINASE GLRK"/>
    <property type="match status" value="1"/>
</dbReference>
<dbReference type="RefSeq" id="WP_150076438.1">
    <property type="nucleotide sequence ID" value="NZ_VWOX01000005.1"/>
</dbReference>
<dbReference type="SUPFAM" id="SSF47384">
    <property type="entry name" value="Homodimeric domain of signal transducing histidine kinase"/>
    <property type="match status" value="1"/>
</dbReference>
<feature type="compositionally biased region" description="Polar residues" evidence="8">
    <location>
        <begin position="1"/>
        <end position="11"/>
    </location>
</feature>
<keyword evidence="4" id="KW-0547">Nucleotide-binding</keyword>
<feature type="region of interest" description="Disordered" evidence="8">
    <location>
        <begin position="1"/>
        <end position="55"/>
    </location>
</feature>
<dbReference type="EMBL" id="VWOX01000005">
    <property type="protein sequence ID" value="KAA5543686.1"/>
    <property type="molecule type" value="Genomic_DNA"/>
</dbReference>
<dbReference type="AlphaFoldDB" id="A0A5M6DAY6"/>
<dbReference type="SMART" id="SM00387">
    <property type="entry name" value="HATPase_c"/>
    <property type="match status" value="1"/>
</dbReference>
<dbReference type="SUPFAM" id="SSF55874">
    <property type="entry name" value="ATPase domain of HSP90 chaperone/DNA topoisomerase II/histidine kinase"/>
    <property type="match status" value="1"/>
</dbReference>
<sequence>MSSTFPNSNLGPSAGSGDQRRRHGRTDHVATFSPESKRLSPPASSPSSATGSGTPATVDRLISEIAHDLRSPLTTVRESIRLVRDEQVGPVSASQKEFLSAAINQCDCVHQLVDELVQLEQFDCGFPRVCRRWTTVEEIRQLVHQTLRPWMVPRGIELLWDAPTDRGFRLFGDPVLLRRLLVNLAGNAIRATRDGQPILIRGEQQPGRPTVRWSVVDQGPGISASDLQRISLGKTPARSVGGLGLRISRQLAAAHFSSLHLESRVGTGTAVSFETPGGGARQVAQQFANWRCALIDRSEGGKEQVNSNAVTIRDQASGRQRSQPHNPRRLRIDVPPTTIELGLQDHQPAFAGQVVLTTVSVGAAVPPGLADQFDRLLQRSLRITELAYRAGCRHWVIAWDADPEAANAKREALRCESRNLLPAVRLSWGETALVAARTKAPPQFARSIANRLADLMTRVALHPDELATDPVSDRDHSAAVLPSEIPLRRLQRDVFRLKA</sequence>
<dbReference type="InterPro" id="IPR050351">
    <property type="entry name" value="BphY/WalK/GraS-like"/>
</dbReference>
<dbReference type="Pfam" id="PF02518">
    <property type="entry name" value="HATPase_c"/>
    <property type="match status" value="1"/>
</dbReference>
<name>A0A5M6DAY6_9BACT</name>
<comment type="caution">
    <text evidence="10">The sequence shown here is derived from an EMBL/GenBank/DDBJ whole genome shotgun (WGS) entry which is preliminary data.</text>
</comment>
<dbReference type="GO" id="GO:0005524">
    <property type="term" value="F:ATP binding"/>
    <property type="evidence" value="ECO:0007669"/>
    <property type="project" value="UniProtKB-KW"/>
</dbReference>
<accession>A0A5M6DAY6</accession>
<dbReference type="GO" id="GO:0000155">
    <property type="term" value="F:phosphorelay sensor kinase activity"/>
    <property type="evidence" value="ECO:0007669"/>
    <property type="project" value="InterPro"/>
</dbReference>
<feature type="compositionally biased region" description="Low complexity" evidence="8">
    <location>
        <begin position="40"/>
        <end position="55"/>
    </location>
</feature>
<dbReference type="Gene3D" id="1.10.287.130">
    <property type="match status" value="1"/>
</dbReference>
<evidence type="ECO:0000256" key="6">
    <source>
        <dbReference type="ARBA" id="ARBA00022840"/>
    </source>
</evidence>
<dbReference type="PANTHER" id="PTHR42878">
    <property type="entry name" value="TWO-COMPONENT HISTIDINE KINASE"/>
    <property type="match status" value="1"/>
</dbReference>
<keyword evidence="7" id="KW-0902">Two-component regulatory system</keyword>
<evidence type="ECO:0000313" key="11">
    <source>
        <dbReference type="Proteomes" id="UP000324479"/>
    </source>
</evidence>
<dbReference type="InterPro" id="IPR005467">
    <property type="entry name" value="His_kinase_dom"/>
</dbReference>
<organism evidence="10 11">
    <name type="scientific">Roseiconus nitratireducens</name>
    <dbReference type="NCBI Taxonomy" id="2605748"/>
    <lineage>
        <taxon>Bacteria</taxon>
        <taxon>Pseudomonadati</taxon>
        <taxon>Planctomycetota</taxon>
        <taxon>Planctomycetia</taxon>
        <taxon>Pirellulales</taxon>
        <taxon>Pirellulaceae</taxon>
        <taxon>Roseiconus</taxon>
    </lineage>
</organism>
<evidence type="ECO:0000313" key="10">
    <source>
        <dbReference type="EMBL" id="KAA5543686.1"/>
    </source>
</evidence>
<keyword evidence="11" id="KW-1185">Reference proteome</keyword>
<dbReference type="EC" id="2.7.13.3" evidence="2"/>
<protein>
    <recommendedName>
        <fullName evidence="2">histidine kinase</fullName>
        <ecNumber evidence="2">2.7.13.3</ecNumber>
    </recommendedName>
</protein>
<evidence type="ECO:0000256" key="1">
    <source>
        <dbReference type="ARBA" id="ARBA00000085"/>
    </source>
</evidence>
<gene>
    <name evidence="10" type="ORF">FYK55_10840</name>
</gene>
<evidence type="ECO:0000256" key="2">
    <source>
        <dbReference type="ARBA" id="ARBA00012438"/>
    </source>
</evidence>
<evidence type="ECO:0000256" key="5">
    <source>
        <dbReference type="ARBA" id="ARBA00022777"/>
    </source>
</evidence>
<keyword evidence="6" id="KW-0067">ATP-binding</keyword>
<evidence type="ECO:0000256" key="4">
    <source>
        <dbReference type="ARBA" id="ARBA00022741"/>
    </source>
</evidence>
<dbReference type="Proteomes" id="UP000324479">
    <property type="component" value="Unassembled WGS sequence"/>
</dbReference>
<dbReference type="GO" id="GO:0030295">
    <property type="term" value="F:protein kinase activator activity"/>
    <property type="evidence" value="ECO:0007669"/>
    <property type="project" value="TreeGrafter"/>
</dbReference>
<dbReference type="InterPro" id="IPR003661">
    <property type="entry name" value="HisK_dim/P_dom"/>
</dbReference>
<dbReference type="Pfam" id="PF00512">
    <property type="entry name" value="HisKA"/>
    <property type="match status" value="1"/>
</dbReference>
<evidence type="ECO:0000256" key="7">
    <source>
        <dbReference type="ARBA" id="ARBA00023012"/>
    </source>
</evidence>
<dbReference type="SMART" id="SM00388">
    <property type="entry name" value="HisKA"/>
    <property type="match status" value="1"/>
</dbReference>
<keyword evidence="5 10" id="KW-0418">Kinase</keyword>